<dbReference type="Gene3D" id="1.10.510.10">
    <property type="entry name" value="Transferase(Phosphotransferase) domain 1"/>
    <property type="match status" value="1"/>
</dbReference>
<gene>
    <name evidence="9" type="ORF">DFR74_103198</name>
</gene>
<dbReference type="EC" id="2.7.11.1" evidence="1"/>
<evidence type="ECO:0000256" key="1">
    <source>
        <dbReference type="ARBA" id="ARBA00012513"/>
    </source>
</evidence>
<keyword evidence="6" id="KW-0067">ATP-binding</keyword>
<dbReference type="SMART" id="SM00220">
    <property type="entry name" value="S_TKc"/>
    <property type="match status" value="1"/>
</dbReference>
<sequence length="248" mass="26581">MQYVDGYDSASVPPTAMSPERAAQIVVQTAAALDYAHARGVLHRDVKPANLLLSRSAGVGAGFDERVLLTDFGIAKLLDDTGHLTRTGNLTATLAFASPEQLTNAALDHHCDQYALACTLFRLLTGIGPYDAPRVGAVVFGHLHAPIPSPRIYRPDLPAELDAVLERAMAKEPSERFDSCGAFADEARRALRGRSGGVSRHSKVDVPSGLCLSPTSGINARTPNRRSPSPIRGGRSPTRMRKEGPRRP</sequence>
<evidence type="ECO:0000259" key="8">
    <source>
        <dbReference type="PROSITE" id="PS50011"/>
    </source>
</evidence>
<evidence type="ECO:0000256" key="5">
    <source>
        <dbReference type="ARBA" id="ARBA00022777"/>
    </source>
</evidence>
<organism evidence="9 10">
    <name type="scientific">Nocardia puris</name>
    <dbReference type="NCBI Taxonomy" id="208602"/>
    <lineage>
        <taxon>Bacteria</taxon>
        <taxon>Bacillati</taxon>
        <taxon>Actinomycetota</taxon>
        <taxon>Actinomycetes</taxon>
        <taxon>Mycobacteriales</taxon>
        <taxon>Nocardiaceae</taxon>
        <taxon>Nocardia</taxon>
    </lineage>
</organism>
<dbReference type="GO" id="GO:0005524">
    <property type="term" value="F:ATP binding"/>
    <property type="evidence" value="ECO:0007669"/>
    <property type="project" value="UniProtKB-KW"/>
</dbReference>
<feature type="region of interest" description="Disordered" evidence="7">
    <location>
        <begin position="193"/>
        <end position="248"/>
    </location>
</feature>
<feature type="domain" description="Protein kinase" evidence="8">
    <location>
        <begin position="1"/>
        <end position="191"/>
    </location>
</feature>
<protein>
    <recommendedName>
        <fullName evidence="1">non-specific serine/threonine protein kinase</fullName>
        <ecNumber evidence="1">2.7.11.1</ecNumber>
    </recommendedName>
</protein>
<dbReference type="InterPro" id="IPR008271">
    <property type="entry name" value="Ser/Thr_kinase_AS"/>
</dbReference>
<name>A0A366DRN2_9NOCA</name>
<feature type="compositionally biased region" description="Polar residues" evidence="7">
    <location>
        <begin position="213"/>
        <end position="222"/>
    </location>
</feature>
<reference evidence="9 10" key="1">
    <citation type="submission" date="2018-06" db="EMBL/GenBank/DDBJ databases">
        <title>Genomic Encyclopedia of Type Strains, Phase IV (KMG-IV): sequencing the most valuable type-strain genomes for metagenomic binning, comparative biology and taxonomic classification.</title>
        <authorList>
            <person name="Goeker M."/>
        </authorList>
    </citation>
    <scope>NUCLEOTIDE SEQUENCE [LARGE SCALE GENOMIC DNA]</scope>
    <source>
        <strain evidence="9 10">DSM 44599</strain>
    </source>
</reference>
<dbReference type="STRING" id="1210090.GCA_001613185_04316"/>
<accession>A0A366DRN2</accession>
<dbReference type="GO" id="GO:0004674">
    <property type="term" value="F:protein serine/threonine kinase activity"/>
    <property type="evidence" value="ECO:0007669"/>
    <property type="project" value="UniProtKB-KW"/>
</dbReference>
<dbReference type="PROSITE" id="PS50011">
    <property type="entry name" value="PROTEIN_KINASE_DOM"/>
    <property type="match status" value="1"/>
</dbReference>
<proteinExistence type="predicted"/>
<dbReference type="PROSITE" id="PS00108">
    <property type="entry name" value="PROTEIN_KINASE_ST"/>
    <property type="match status" value="1"/>
</dbReference>
<comment type="caution">
    <text evidence="9">The sequence shown here is derived from an EMBL/GenBank/DDBJ whole genome shotgun (WGS) entry which is preliminary data.</text>
</comment>
<evidence type="ECO:0000256" key="4">
    <source>
        <dbReference type="ARBA" id="ARBA00022741"/>
    </source>
</evidence>
<dbReference type="AlphaFoldDB" id="A0A366DRN2"/>
<evidence type="ECO:0000256" key="2">
    <source>
        <dbReference type="ARBA" id="ARBA00022527"/>
    </source>
</evidence>
<dbReference type="InterPro" id="IPR011009">
    <property type="entry name" value="Kinase-like_dom_sf"/>
</dbReference>
<dbReference type="EMBL" id="QNRE01000003">
    <property type="protein sequence ID" value="RBO92555.1"/>
    <property type="molecule type" value="Genomic_DNA"/>
</dbReference>
<dbReference type="CDD" id="cd14014">
    <property type="entry name" value="STKc_PknB_like"/>
    <property type="match status" value="1"/>
</dbReference>
<keyword evidence="2" id="KW-0723">Serine/threonine-protein kinase</keyword>
<evidence type="ECO:0000313" key="9">
    <source>
        <dbReference type="EMBL" id="RBO92555.1"/>
    </source>
</evidence>
<dbReference type="PANTHER" id="PTHR43289:SF6">
    <property type="entry name" value="SERINE_THREONINE-PROTEIN KINASE NEKL-3"/>
    <property type="match status" value="1"/>
</dbReference>
<dbReference type="Proteomes" id="UP000252586">
    <property type="component" value="Unassembled WGS sequence"/>
</dbReference>
<keyword evidence="10" id="KW-1185">Reference proteome</keyword>
<feature type="compositionally biased region" description="Low complexity" evidence="7">
    <location>
        <begin position="225"/>
        <end position="237"/>
    </location>
</feature>
<evidence type="ECO:0000256" key="6">
    <source>
        <dbReference type="ARBA" id="ARBA00022840"/>
    </source>
</evidence>
<dbReference type="InterPro" id="IPR000719">
    <property type="entry name" value="Prot_kinase_dom"/>
</dbReference>
<keyword evidence="4" id="KW-0547">Nucleotide-binding</keyword>
<dbReference type="SUPFAM" id="SSF56112">
    <property type="entry name" value="Protein kinase-like (PK-like)"/>
    <property type="match status" value="1"/>
</dbReference>
<dbReference type="RefSeq" id="WP_067511026.1">
    <property type="nucleotide sequence ID" value="NZ_QNRE01000003.1"/>
</dbReference>
<evidence type="ECO:0000313" key="10">
    <source>
        <dbReference type="Proteomes" id="UP000252586"/>
    </source>
</evidence>
<evidence type="ECO:0000256" key="3">
    <source>
        <dbReference type="ARBA" id="ARBA00022679"/>
    </source>
</evidence>
<keyword evidence="3" id="KW-0808">Transferase</keyword>
<keyword evidence="5 9" id="KW-0418">Kinase</keyword>
<dbReference type="Pfam" id="PF00069">
    <property type="entry name" value="Pkinase"/>
    <property type="match status" value="1"/>
</dbReference>
<dbReference type="PANTHER" id="PTHR43289">
    <property type="entry name" value="MITOGEN-ACTIVATED PROTEIN KINASE KINASE KINASE 20-RELATED"/>
    <property type="match status" value="1"/>
</dbReference>
<evidence type="ECO:0000256" key="7">
    <source>
        <dbReference type="SAM" id="MobiDB-lite"/>
    </source>
</evidence>